<proteinExistence type="predicted"/>
<protein>
    <submittedName>
        <fullName evidence="2">Uncharacterized protein</fullName>
    </submittedName>
</protein>
<gene>
    <name evidence="2" type="ORF">CAEBREN_12133</name>
</gene>
<name>G0MX17_CAEBE</name>
<keyword evidence="3" id="KW-1185">Reference proteome</keyword>
<sequence>MRFSTLLGAVILAIVVMETHSDLFPIPYDPSANLLAKMFLRKTIDAISTKRLAEKDLIFSELSFVIQMCNKTKNIRREDAIKWVEKNPDLKNAVKIEEAGILEIMKILVVRVSITVPGRRDPMYFELYVDIPEHTYPNELISIGPLNGGNEYNC</sequence>
<keyword evidence="1" id="KW-0732">Signal</keyword>
<feature type="signal peptide" evidence="1">
    <location>
        <begin position="1"/>
        <end position="21"/>
    </location>
</feature>
<dbReference type="Proteomes" id="UP000008068">
    <property type="component" value="Unassembled WGS sequence"/>
</dbReference>
<reference evidence="3" key="1">
    <citation type="submission" date="2011-07" db="EMBL/GenBank/DDBJ databases">
        <authorList>
            <consortium name="Caenorhabditis brenneri Sequencing and Analysis Consortium"/>
            <person name="Wilson R.K."/>
        </authorList>
    </citation>
    <scope>NUCLEOTIDE SEQUENCE [LARGE SCALE GENOMIC DNA]</scope>
    <source>
        <strain evidence="3">PB2801</strain>
    </source>
</reference>
<accession>G0MX17</accession>
<dbReference type="InParanoid" id="G0MX17"/>
<evidence type="ECO:0000256" key="1">
    <source>
        <dbReference type="SAM" id="SignalP"/>
    </source>
</evidence>
<dbReference type="AlphaFoldDB" id="G0MX17"/>
<organism evidence="3">
    <name type="scientific">Caenorhabditis brenneri</name>
    <name type="common">Nematode worm</name>
    <dbReference type="NCBI Taxonomy" id="135651"/>
    <lineage>
        <taxon>Eukaryota</taxon>
        <taxon>Metazoa</taxon>
        <taxon>Ecdysozoa</taxon>
        <taxon>Nematoda</taxon>
        <taxon>Chromadorea</taxon>
        <taxon>Rhabditida</taxon>
        <taxon>Rhabditina</taxon>
        <taxon>Rhabditomorpha</taxon>
        <taxon>Rhabditoidea</taxon>
        <taxon>Rhabditidae</taxon>
        <taxon>Peloderinae</taxon>
        <taxon>Caenorhabditis</taxon>
    </lineage>
</organism>
<evidence type="ECO:0000313" key="2">
    <source>
        <dbReference type="EMBL" id="EGT46768.1"/>
    </source>
</evidence>
<feature type="chain" id="PRO_5003404828" evidence="1">
    <location>
        <begin position="22"/>
        <end position="154"/>
    </location>
</feature>
<evidence type="ECO:0000313" key="3">
    <source>
        <dbReference type="Proteomes" id="UP000008068"/>
    </source>
</evidence>
<dbReference type="EMBL" id="GL379818">
    <property type="protein sequence ID" value="EGT46768.1"/>
    <property type="molecule type" value="Genomic_DNA"/>
</dbReference>
<dbReference type="HOGENOM" id="CLU_1705796_0_0_1"/>